<evidence type="ECO:0000256" key="1">
    <source>
        <dbReference type="SAM" id="SignalP"/>
    </source>
</evidence>
<proteinExistence type="predicted"/>
<keyword evidence="1" id="KW-0732">Signal</keyword>
<keyword evidence="3" id="KW-1185">Reference proteome</keyword>
<dbReference type="PROSITE" id="PS51257">
    <property type="entry name" value="PROKAR_LIPOPROTEIN"/>
    <property type="match status" value="1"/>
</dbReference>
<comment type="caution">
    <text evidence="2">The sequence shown here is derived from an EMBL/GenBank/DDBJ whole genome shotgun (WGS) entry which is preliminary data.</text>
</comment>
<dbReference type="Proteomes" id="UP001589813">
    <property type="component" value="Unassembled WGS sequence"/>
</dbReference>
<feature type="chain" id="PRO_5045336707" evidence="1">
    <location>
        <begin position="28"/>
        <end position="232"/>
    </location>
</feature>
<evidence type="ECO:0000313" key="2">
    <source>
        <dbReference type="EMBL" id="MFC0049029.1"/>
    </source>
</evidence>
<accession>A0ABV6BF65</accession>
<sequence>MKNAVAFCLSLTSAVLLSACVSTARMALPASAGAVAQHQVQGANPFAWDKPLQFGTWSTGQLSDKGRLDTGVKVGKLGFSGTYHAKSLTTNTGTTATCDGWLLRVSKGSLSLDPSFGNMPLLSCVFSGQHQGELSLRQDKLNRLSGQLVTANAVYDITSEHQLEGGLFSSAVPVGFHLKKQQQLWWSIEKINAGRVLVWQQSPVAEQDLLAAVSLVLLATDFDNLQWDEPVS</sequence>
<organism evidence="2 3">
    <name type="scientific">Rheinheimera tilapiae</name>
    <dbReference type="NCBI Taxonomy" id="875043"/>
    <lineage>
        <taxon>Bacteria</taxon>
        <taxon>Pseudomonadati</taxon>
        <taxon>Pseudomonadota</taxon>
        <taxon>Gammaproteobacteria</taxon>
        <taxon>Chromatiales</taxon>
        <taxon>Chromatiaceae</taxon>
        <taxon>Rheinheimera</taxon>
    </lineage>
</organism>
<gene>
    <name evidence="2" type="ORF">ACFFJP_12100</name>
</gene>
<name>A0ABV6BF65_9GAMM</name>
<protein>
    <submittedName>
        <fullName evidence="2">Uncharacterized protein</fullName>
    </submittedName>
</protein>
<dbReference type="RefSeq" id="WP_377244143.1">
    <property type="nucleotide sequence ID" value="NZ_JBHLXP010000003.1"/>
</dbReference>
<evidence type="ECO:0000313" key="3">
    <source>
        <dbReference type="Proteomes" id="UP001589813"/>
    </source>
</evidence>
<feature type="signal peptide" evidence="1">
    <location>
        <begin position="1"/>
        <end position="27"/>
    </location>
</feature>
<dbReference type="EMBL" id="JBHLXP010000003">
    <property type="protein sequence ID" value="MFC0049029.1"/>
    <property type="molecule type" value="Genomic_DNA"/>
</dbReference>
<reference evidence="2 3" key="1">
    <citation type="submission" date="2024-09" db="EMBL/GenBank/DDBJ databases">
        <authorList>
            <person name="Sun Q."/>
            <person name="Mori K."/>
        </authorList>
    </citation>
    <scope>NUCLEOTIDE SEQUENCE [LARGE SCALE GENOMIC DNA]</scope>
    <source>
        <strain evidence="2 3">KCTC 23315</strain>
    </source>
</reference>